<feature type="compositionally biased region" description="Basic residues" evidence="7">
    <location>
        <begin position="188"/>
        <end position="198"/>
    </location>
</feature>
<feature type="domain" description="C2H2-type" evidence="8">
    <location>
        <begin position="1730"/>
        <end position="1753"/>
    </location>
</feature>
<dbReference type="PROSITE" id="PS00028">
    <property type="entry name" value="ZINC_FINGER_C2H2_1"/>
    <property type="match status" value="27"/>
</dbReference>
<feature type="compositionally biased region" description="Low complexity" evidence="7">
    <location>
        <begin position="437"/>
        <end position="449"/>
    </location>
</feature>
<organism evidence="9 10">
    <name type="scientific">Rattus norvegicus</name>
    <name type="common">Rat</name>
    <dbReference type="NCBI Taxonomy" id="10116"/>
    <lineage>
        <taxon>Eukaryota</taxon>
        <taxon>Metazoa</taxon>
        <taxon>Chordata</taxon>
        <taxon>Craniata</taxon>
        <taxon>Vertebrata</taxon>
        <taxon>Euteleostomi</taxon>
        <taxon>Mammalia</taxon>
        <taxon>Eutheria</taxon>
        <taxon>Euarchontoglires</taxon>
        <taxon>Glires</taxon>
        <taxon>Rodentia</taxon>
        <taxon>Myomorpha</taxon>
        <taxon>Muroidea</taxon>
        <taxon>Muridae</taxon>
        <taxon>Murinae</taxon>
        <taxon>Rattus</taxon>
    </lineage>
</organism>
<feature type="compositionally biased region" description="Polar residues" evidence="7">
    <location>
        <begin position="1857"/>
        <end position="1867"/>
    </location>
</feature>
<reference evidence="9" key="2">
    <citation type="submission" date="2025-08" db="UniProtKB">
        <authorList>
            <consortium name="Ensembl"/>
        </authorList>
    </citation>
    <scope>IDENTIFICATION</scope>
    <source>
        <strain evidence="9">Brown Norway</strain>
    </source>
</reference>
<feature type="domain" description="C2H2-type" evidence="8">
    <location>
        <begin position="926"/>
        <end position="948"/>
    </location>
</feature>
<feature type="domain" description="C2H2-type" evidence="8">
    <location>
        <begin position="1290"/>
        <end position="1317"/>
    </location>
</feature>
<feature type="domain" description="C2H2-type" evidence="8">
    <location>
        <begin position="100"/>
        <end position="128"/>
    </location>
</feature>
<feature type="region of interest" description="Disordered" evidence="7">
    <location>
        <begin position="1682"/>
        <end position="1717"/>
    </location>
</feature>
<dbReference type="Pfam" id="PF00096">
    <property type="entry name" value="zf-C2H2"/>
    <property type="match status" value="12"/>
</dbReference>
<feature type="region of interest" description="Disordered" evidence="7">
    <location>
        <begin position="1547"/>
        <end position="1580"/>
    </location>
</feature>
<feature type="region of interest" description="Disordered" evidence="7">
    <location>
        <begin position="1840"/>
        <end position="1878"/>
    </location>
</feature>
<feature type="domain" description="C2H2-type" evidence="8">
    <location>
        <begin position="485"/>
        <end position="512"/>
    </location>
</feature>
<evidence type="ECO:0000256" key="3">
    <source>
        <dbReference type="ARBA" id="ARBA00022771"/>
    </source>
</evidence>
<feature type="region of interest" description="Disordered" evidence="7">
    <location>
        <begin position="1442"/>
        <end position="1478"/>
    </location>
</feature>
<feature type="compositionally biased region" description="Basic and acidic residues" evidence="7">
    <location>
        <begin position="397"/>
        <end position="425"/>
    </location>
</feature>
<dbReference type="PANTHER" id="PTHR24388">
    <property type="entry name" value="ZINC FINGER PROTEIN"/>
    <property type="match status" value="1"/>
</dbReference>
<feature type="region of interest" description="Disordered" evidence="7">
    <location>
        <begin position="601"/>
        <end position="624"/>
    </location>
</feature>
<feature type="region of interest" description="Disordered" evidence="7">
    <location>
        <begin position="125"/>
        <end position="149"/>
    </location>
</feature>
<feature type="domain" description="C2H2-type" evidence="8">
    <location>
        <begin position="576"/>
        <end position="598"/>
    </location>
</feature>
<evidence type="ECO:0000313" key="9">
    <source>
        <dbReference type="Ensembl" id="ENSRNOP00000109057.1"/>
    </source>
</evidence>
<feature type="domain" description="C2H2-type" evidence="8">
    <location>
        <begin position="323"/>
        <end position="346"/>
    </location>
</feature>
<feature type="domain" description="C2H2-type" evidence="8">
    <location>
        <begin position="1263"/>
        <end position="1285"/>
    </location>
</feature>
<evidence type="ECO:0000256" key="2">
    <source>
        <dbReference type="ARBA" id="ARBA00022737"/>
    </source>
</evidence>
<keyword evidence="1" id="KW-0479">Metal-binding</keyword>
<dbReference type="PANTHER" id="PTHR24388:SF50">
    <property type="entry name" value="ZINC FINGER PROTEIN 646"/>
    <property type="match status" value="1"/>
</dbReference>
<feature type="region of interest" description="Disordered" evidence="7">
    <location>
        <begin position="741"/>
        <end position="803"/>
    </location>
</feature>
<dbReference type="Gene3D" id="3.30.160.60">
    <property type="entry name" value="Classic Zinc Finger"/>
    <property type="match status" value="13"/>
</dbReference>
<feature type="region of interest" description="Disordered" evidence="7">
    <location>
        <begin position="508"/>
        <end position="541"/>
    </location>
</feature>
<feature type="region of interest" description="Disordered" evidence="7">
    <location>
        <begin position="1179"/>
        <end position="1207"/>
    </location>
</feature>
<dbReference type="Pfam" id="PF13912">
    <property type="entry name" value="zf-C2H2_6"/>
    <property type="match status" value="2"/>
</dbReference>
<dbReference type="GeneTree" id="ENSGT00940000161588"/>
<dbReference type="PROSITE" id="PS50157">
    <property type="entry name" value="ZINC_FINGER_C2H2_2"/>
    <property type="match status" value="27"/>
</dbReference>
<dbReference type="InterPro" id="IPR013087">
    <property type="entry name" value="Znf_C2H2_type"/>
</dbReference>
<feature type="domain" description="C2H2-type" evidence="8">
    <location>
        <begin position="1386"/>
        <end position="1413"/>
    </location>
</feature>
<protein>
    <submittedName>
        <fullName evidence="9">Zinc finger protein 646</fullName>
    </submittedName>
</protein>
<feature type="compositionally biased region" description="Polar residues" evidence="7">
    <location>
        <begin position="518"/>
        <end position="527"/>
    </location>
</feature>
<dbReference type="RGD" id="1561579">
    <property type="gene designation" value="Zfp646"/>
</dbReference>
<dbReference type="Proteomes" id="UP000002494">
    <property type="component" value="Chromosome 1"/>
</dbReference>
<feature type="region of interest" description="Disordered" evidence="7">
    <location>
        <begin position="1492"/>
        <end position="1511"/>
    </location>
</feature>
<dbReference type="SUPFAM" id="SSF57667">
    <property type="entry name" value="beta-beta-alpha zinc fingers"/>
    <property type="match status" value="14"/>
</dbReference>
<feature type="domain" description="C2H2-type" evidence="8">
    <location>
        <begin position="698"/>
        <end position="720"/>
    </location>
</feature>
<gene>
    <name evidence="9" type="primary">Zfp646</name>
</gene>
<feature type="domain" description="C2H2-type" evidence="8">
    <location>
        <begin position="1155"/>
        <end position="1182"/>
    </location>
</feature>
<feature type="region of interest" description="Disordered" evidence="7">
    <location>
        <begin position="1050"/>
        <end position="1073"/>
    </location>
</feature>
<feature type="domain" description="C2H2-type" evidence="8">
    <location>
        <begin position="1814"/>
        <end position="1841"/>
    </location>
</feature>
<feature type="compositionally biased region" description="Basic residues" evidence="7">
    <location>
        <begin position="742"/>
        <end position="756"/>
    </location>
</feature>
<feature type="domain" description="C2H2-type" evidence="8">
    <location>
        <begin position="658"/>
        <end position="685"/>
    </location>
</feature>
<reference evidence="9" key="1">
    <citation type="submission" date="2024-01" db="EMBL/GenBank/DDBJ databases">
        <title>GRCr8: a new rat reference genome assembly contstructed from accurate long reads and long range scaffolding.</title>
        <authorList>
            <person name="Doris P.A."/>
            <person name="Kalbfleisch T."/>
            <person name="Li K."/>
            <person name="Howe K."/>
            <person name="Wood J."/>
        </authorList>
    </citation>
    <scope>NUCLEOTIDE SEQUENCE [LARGE SCALE GENOMIC DNA]</scope>
    <source>
        <strain evidence="9">Brown Norway</strain>
    </source>
</reference>
<evidence type="ECO:0000313" key="10">
    <source>
        <dbReference type="Proteomes" id="UP000002494"/>
    </source>
</evidence>
<feature type="region of interest" description="Disordered" evidence="7">
    <location>
        <begin position="178"/>
        <end position="268"/>
    </location>
</feature>
<feature type="compositionally biased region" description="Basic and acidic residues" evidence="7">
    <location>
        <begin position="125"/>
        <end position="135"/>
    </location>
</feature>
<sequence length="1878" mass="208057">MLVAGQLRPLGSRRETEGTSNLIGARCLSPLRPPADVSYLVRFSQAPQLRRWCLALTELWTLGERPWPFCRENAAATCLSLLNLQGFLPLCPMEDMPLSFSCSDCQRHFPNLPELSRHRELLHSSANQDREETDGIPHPYRSHSRSLANHQRNHETGLFPCTTCGKDFSNPLALQSHMRTHAPESHQRHGPPHAKKTTARLQSETMSTDSWGQRLGSGEGWENQTKHAQETCEWESGADPRAASGTWEDPPTKQREGLEIQPDCKGSTGHWVATATSDGAPPLPTAASSLLSNLEQYLAESVVDFTEAQESSEPLPAEGERRYKCDQCGKTYKHAGSLTNHRQSHTLGIYPCAICFKEFSNLMALKNHSRLHAQYRPYHCPHCPRAFRLPRDLLEHQQSHEGVKEEQPWEDKEMPTTNGHADERNWGQPSKTEMMNGSGELSSSGQLEDGSSEEYRPFCCGDCGRTYRHAGSLINHRKSHQTGIYPCSICSKQLFNAAALKNHIRAHHRPRQGAGEDGQSSVSSTALVSGENAPKAEEVPSVSLDHRPYKCDECGRAYRHRGSLVNHRHSHRTGEYQCSLCPRKYPNLMALRNHVRVHCKATRRSTDPGTDGSPSPVKKEQPDPVGIEAAFHTDEEHVCKREEEPVSNLPTADRTVPLVCSICGMLFEDLKSLEHHGMTHREGEKSRTDSTLSPTRTFACQDCGKSYRHSGSLINHRQTHQTGDFSCGTCTKHFHTMAAMKSHLRRHNRQWNRRHQKQDNSTGEEEAKLPPVGTWTLKVEKDEDPDSSQDPLGESPCKTEDNLEGDGDCLQVGSKGNECVLKKEEAHFLGDKEGIGTEEGLEKKEACFLDDLDIPGDESSETGFCGSLSGVESDQKKSICQSDSYSADTDTVWKSEATHTCSDCGDSFPHATDLSSHRSCHPPGIYQCSLCPKEFDSLPALRSHFQNHRPGEVASAQPFLCCLCGMIFPGRTGYRRHLHQAHGTSGVSEGSEEEEEGTAETASTHSPPLQLSEAELLNQLQREVEALDGAGYGHICGCCGQTYDDLGSLERHHRSQSSSNRAETVPSHLEGSGDATEMVADHGFEGTVTSVLEEGGDIKSEEGVGGTVADSLCMKAGESFLESHPRPFQCNQCGKTYRHGGSLVNHRKIHQTGDFICPVCSRCYPNLAAYRNHLRNHPRCKGSEPQMGPISEAGGRSEPQNAAEAGQEQAVVGQLQEELKVEPLEELAGVKEEVWEETTVKEEELEQGLETGCQTEVTSERPFSCEVCGRTYKHAGSLINHRQSHQTGHFGCQACSKGFSNLMSLKNHRRIHADPRHFCCSECGKAFRLRKQLANHQRVHAERRKSRGTQKLIREDRPFRCGECGRTYRHAGSLLNHQCNHETGRYSCPFCFKTYSNRKALKDHQRLHSDSQRRRQSGWPQKTAAIHCALCGCGFSGQGSLEQHLREHEESKLELASGQGGQHGTEDSKEDLDDWGLEGRSDDIESVLEHEVKRPGEHSPGRPECSEVTESTQEIGKVDGCQGDRGQMNHNGAWVLQDQLTKPEGKLEDTVSRNPCHLSESQSNGPTLRDTDSWNGADSSSQLQPESHCCSQCGKTYCQPDGLLNPSINRKDCHSCLLCSKEFLNPVTTKNHNHVAAQSFACSTCSRVFEAHSELATHMKTHAVEHSQGACQMEETRDPQAGMLEVDLPGPGKTQEAPSGLPRDPGENGEPANRGQGINFTAAEDKERPFCCAQCGRSYRHAGSLLNHQKAHTIGLYPCSLCPKLLPNLLSLKNHSRTHTDPKRYSCNICGKAFRTAARLQGHGRVHAPQEGPFTCSHCPRHFRHRISFLRHQQQHQEEWTVSSSGASVAPAASRGDCSTASLQDPSPQWPADLNLSL</sequence>
<dbReference type="InterPro" id="IPR050527">
    <property type="entry name" value="Snail/Krueppel_Znf"/>
</dbReference>
<evidence type="ECO:0000256" key="7">
    <source>
        <dbReference type="SAM" id="MobiDB-lite"/>
    </source>
</evidence>
<feature type="domain" description="C2H2-type" evidence="8">
    <location>
        <begin position="549"/>
        <end position="571"/>
    </location>
</feature>
<keyword evidence="10" id="KW-1185">Reference proteome</keyword>
<feature type="domain" description="C2H2-type" evidence="8">
    <location>
        <begin position="1785"/>
        <end position="1812"/>
    </location>
</feature>
<feature type="domain" description="C2H2-type" evidence="8">
    <location>
        <begin position="1128"/>
        <end position="1150"/>
    </location>
</feature>
<feature type="compositionally biased region" description="Basic and acidic residues" evidence="7">
    <location>
        <begin position="1492"/>
        <end position="1505"/>
    </location>
</feature>
<feature type="domain" description="C2H2-type" evidence="8">
    <location>
        <begin position="1426"/>
        <end position="1453"/>
    </location>
</feature>
<keyword evidence="3 6" id="KW-0863">Zinc-finger</keyword>
<dbReference type="SMART" id="SM00355">
    <property type="entry name" value="ZnF_C2H2"/>
    <property type="match status" value="29"/>
</dbReference>
<keyword evidence="5" id="KW-0539">Nucleus</keyword>
<feature type="compositionally biased region" description="Low complexity" evidence="7">
    <location>
        <begin position="1842"/>
        <end position="1854"/>
    </location>
</feature>
<name>A0ABK0M1T0_RAT</name>
<reference evidence="9" key="3">
    <citation type="submission" date="2025-09" db="UniProtKB">
        <authorList>
            <consortium name="Ensembl"/>
        </authorList>
    </citation>
    <scope>IDENTIFICATION</scope>
    <source>
        <strain evidence="9">Brown Norway</strain>
    </source>
</reference>
<accession>A0ABK0M1T0</accession>
<feature type="domain" description="C2H2-type" evidence="8">
    <location>
        <begin position="899"/>
        <end position="921"/>
    </location>
</feature>
<keyword evidence="4" id="KW-0862">Zinc</keyword>
<feature type="domain" description="C2H2-type" evidence="8">
    <location>
        <begin position="1359"/>
        <end position="1386"/>
    </location>
</feature>
<evidence type="ECO:0000259" key="8">
    <source>
        <dbReference type="PROSITE" id="PS50157"/>
    </source>
</evidence>
<feature type="domain" description="C2H2-type" evidence="8">
    <location>
        <begin position="1757"/>
        <end position="1784"/>
    </location>
</feature>
<feature type="domain" description="C2H2-type" evidence="8">
    <location>
        <begin position="725"/>
        <end position="752"/>
    </location>
</feature>
<evidence type="ECO:0000256" key="6">
    <source>
        <dbReference type="PROSITE-ProRule" id="PRU00042"/>
    </source>
</evidence>
<feature type="compositionally biased region" description="Basic and acidic residues" evidence="7">
    <location>
        <begin position="1443"/>
        <end position="1453"/>
    </location>
</feature>
<evidence type="ECO:0000256" key="5">
    <source>
        <dbReference type="ARBA" id="ARBA00023242"/>
    </source>
</evidence>
<dbReference type="InterPro" id="IPR036236">
    <property type="entry name" value="Znf_C2H2_sf"/>
</dbReference>
<feature type="domain" description="C2H2-type" evidence="8">
    <location>
        <begin position="458"/>
        <end position="486"/>
    </location>
</feature>
<feature type="region of interest" description="Disordered" evidence="7">
    <location>
        <begin position="979"/>
        <end position="1009"/>
    </location>
</feature>
<feature type="domain" description="C2H2-type" evidence="8">
    <location>
        <begin position="1640"/>
        <end position="1667"/>
    </location>
</feature>
<feature type="region of interest" description="Disordered" evidence="7">
    <location>
        <begin position="397"/>
        <end position="452"/>
    </location>
</feature>
<dbReference type="Ensembl" id="ENSRNOT00000163996.1">
    <property type="protein sequence ID" value="ENSRNOP00000109057.1"/>
    <property type="gene ID" value="ENSRNOG00000026115.8"/>
</dbReference>
<feature type="compositionally biased region" description="Polar residues" evidence="7">
    <location>
        <begin position="199"/>
        <end position="211"/>
    </location>
</feature>
<feature type="domain" description="C2H2-type" evidence="8">
    <location>
        <begin position="159"/>
        <end position="186"/>
    </location>
</feature>
<keyword evidence="2" id="KW-0677">Repeat</keyword>
<evidence type="ECO:0000256" key="1">
    <source>
        <dbReference type="ARBA" id="ARBA00022723"/>
    </source>
</evidence>
<proteinExistence type="predicted"/>
<feature type="domain" description="C2H2-type" evidence="8">
    <location>
        <begin position="378"/>
        <end position="405"/>
    </location>
</feature>
<evidence type="ECO:0000256" key="4">
    <source>
        <dbReference type="ARBA" id="ARBA00022833"/>
    </source>
</evidence>
<feature type="domain" description="C2H2-type" evidence="8">
    <location>
        <begin position="350"/>
        <end position="377"/>
    </location>
</feature>
<feature type="domain" description="C2H2-type" evidence="8">
    <location>
        <begin position="1318"/>
        <end position="1345"/>
    </location>
</feature>